<dbReference type="GO" id="GO:0003735">
    <property type="term" value="F:structural constituent of ribosome"/>
    <property type="evidence" value="ECO:0007669"/>
    <property type="project" value="InterPro"/>
</dbReference>
<keyword evidence="3 4" id="KW-0687">Ribonucleoprotein</keyword>
<dbReference type="InterPro" id="IPR001648">
    <property type="entry name" value="Ribosomal_bS18"/>
</dbReference>
<evidence type="ECO:0000313" key="6">
    <source>
        <dbReference type="EMBL" id="SQD92433.1"/>
    </source>
</evidence>
<keyword evidence="4" id="KW-0699">rRNA-binding</keyword>
<dbReference type="PRINTS" id="PR00974">
    <property type="entry name" value="RIBOSOMALS18"/>
</dbReference>
<dbReference type="EMBL" id="LS483254">
    <property type="protein sequence ID" value="SQD92433.1"/>
    <property type="molecule type" value="Genomic_DNA"/>
</dbReference>
<evidence type="ECO:0000256" key="3">
    <source>
        <dbReference type="ARBA" id="ARBA00023274"/>
    </source>
</evidence>
<sequence>MTMQHQRKVCRVCDQGLELRYTDPETLRQFVNRRGKILSRRVSRLCAKHQNWMATEVDRARKLALLPYEDKP</sequence>
<organism evidence="6 7">
    <name type="scientific">Candidatus Bipolaricaulis anaerobius</name>
    <dbReference type="NCBI Taxonomy" id="2026885"/>
    <lineage>
        <taxon>Bacteria</taxon>
        <taxon>Candidatus Bipolaricaulota</taxon>
        <taxon>Candidatus Bipolaricaulia</taxon>
        <taxon>Candidatus Bipolaricaulales</taxon>
        <taxon>Candidatus Bipolaricaulaceae</taxon>
        <taxon>Candidatus Bipolaricaulis</taxon>
    </lineage>
</organism>
<accession>A0A2X3K5W3</accession>
<comment type="function">
    <text evidence="4">Binds as a heterodimer with protein bS6 to the central domain of the 16S rRNA, where it helps stabilize the platform of the 30S subunit.</text>
</comment>
<evidence type="ECO:0000256" key="1">
    <source>
        <dbReference type="ARBA" id="ARBA00005589"/>
    </source>
</evidence>
<gene>
    <name evidence="4 6" type="primary">rpsR</name>
    <name evidence="6" type="ORF">BARAN1_0408</name>
</gene>
<dbReference type="HAMAP" id="MF_00270">
    <property type="entry name" value="Ribosomal_bS18"/>
    <property type="match status" value="1"/>
</dbReference>
<name>A0A2X3K5W3_9BACT</name>
<dbReference type="NCBIfam" id="TIGR00165">
    <property type="entry name" value="S18"/>
    <property type="match status" value="1"/>
</dbReference>
<evidence type="ECO:0000256" key="2">
    <source>
        <dbReference type="ARBA" id="ARBA00022980"/>
    </source>
</evidence>
<dbReference type="GO" id="GO:0022627">
    <property type="term" value="C:cytosolic small ribosomal subunit"/>
    <property type="evidence" value="ECO:0007669"/>
    <property type="project" value="TreeGrafter"/>
</dbReference>
<evidence type="ECO:0000313" key="7">
    <source>
        <dbReference type="Proteomes" id="UP000249818"/>
    </source>
</evidence>
<dbReference type="GO" id="GO:0006412">
    <property type="term" value="P:translation"/>
    <property type="evidence" value="ECO:0007669"/>
    <property type="project" value="UniProtKB-UniRule"/>
</dbReference>
<dbReference type="Proteomes" id="UP000249818">
    <property type="component" value="Chromosome BARAN1"/>
</dbReference>
<dbReference type="KEGG" id="bana:BARAN1_0408"/>
<dbReference type="SUPFAM" id="SSF46911">
    <property type="entry name" value="Ribosomal protein S18"/>
    <property type="match status" value="1"/>
</dbReference>
<dbReference type="AlphaFoldDB" id="A0A2X3K5W3"/>
<proteinExistence type="inferred from homology"/>
<dbReference type="Pfam" id="PF01084">
    <property type="entry name" value="Ribosomal_S18"/>
    <property type="match status" value="1"/>
</dbReference>
<comment type="subunit">
    <text evidence="4">Part of the 30S ribosomal subunit. Forms a tight heterodimer with protein bS6.</text>
</comment>
<dbReference type="Gene3D" id="4.10.640.10">
    <property type="entry name" value="Ribosomal protein S18"/>
    <property type="match status" value="1"/>
</dbReference>
<keyword evidence="4" id="KW-0694">RNA-binding</keyword>
<dbReference type="InterPro" id="IPR036870">
    <property type="entry name" value="Ribosomal_bS18_sf"/>
</dbReference>
<evidence type="ECO:0000256" key="5">
    <source>
        <dbReference type="RuleBase" id="RU003910"/>
    </source>
</evidence>
<dbReference type="PANTHER" id="PTHR13479">
    <property type="entry name" value="30S RIBOSOMAL PROTEIN S18"/>
    <property type="match status" value="1"/>
</dbReference>
<comment type="similarity">
    <text evidence="1 4 5">Belongs to the bacterial ribosomal protein bS18 family.</text>
</comment>
<keyword evidence="2 4" id="KW-0689">Ribosomal protein</keyword>
<dbReference type="GO" id="GO:0070181">
    <property type="term" value="F:small ribosomal subunit rRNA binding"/>
    <property type="evidence" value="ECO:0007669"/>
    <property type="project" value="TreeGrafter"/>
</dbReference>
<reference evidence="7" key="1">
    <citation type="submission" date="2018-05" db="EMBL/GenBank/DDBJ databases">
        <authorList>
            <person name="Hao L."/>
        </authorList>
    </citation>
    <scope>NUCLEOTIDE SEQUENCE [LARGE SCALE GENOMIC DNA]</scope>
</reference>
<protein>
    <recommendedName>
        <fullName evidence="4">Small ribosomal subunit protein bS18</fullName>
    </recommendedName>
</protein>
<keyword evidence="7" id="KW-1185">Reference proteome</keyword>
<evidence type="ECO:0000256" key="4">
    <source>
        <dbReference type="HAMAP-Rule" id="MF_00270"/>
    </source>
</evidence>
<dbReference type="PANTHER" id="PTHR13479:SF40">
    <property type="entry name" value="SMALL RIBOSOMAL SUBUNIT PROTEIN BS18M"/>
    <property type="match status" value="1"/>
</dbReference>